<dbReference type="Gene3D" id="3.40.50.1240">
    <property type="entry name" value="Phosphoglycerate mutase-like"/>
    <property type="match status" value="1"/>
</dbReference>
<dbReference type="PIRSF" id="PIRSF000709">
    <property type="entry name" value="6PFK_2-Ptase"/>
    <property type="match status" value="1"/>
</dbReference>
<proteinExistence type="predicted"/>
<dbReference type="InterPro" id="IPR013078">
    <property type="entry name" value="His_Pase_superF_clade-1"/>
</dbReference>
<dbReference type="SMART" id="SM00855">
    <property type="entry name" value="PGAM"/>
    <property type="match status" value="1"/>
</dbReference>
<sequence length="207" mass="23387">MKLYFTRHGKTEWNAQRRFQGMHGDSPLLPTSFAQIRALGQYLQDVSFAAVYSSPSQRAKQTAQGIVSQWEKSVPIYYDSNLKEMGYGLLEGKSIDEMQKEYEKTLANMRHRLDLYDPTVFDGETVSAMIERMTRAITTASNEHEKPVLFVGHGASLTAAIQFLAGKNISELRSNGGLKNNSLSILETKDKKLPYELTLWNDVSFLP</sequence>
<gene>
    <name evidence="2" type="ORF">GCM10019998_18030</name>
</gene>
<evidence type="ECO:0000313" key="3">
    <source>
        <dbReference type="Proteomes" id="UP001501577"/>
    </source>
</evidence>
<dbReference type="InterPro" id="IPR051695">
    <property type="entry name" value="Phosphoglycerate_Mutase"/>
</dbReference>
<keyword evidence="1" id="KW-0378">Hydrolase</keyword>
<dbReference type="Proteomes" id="UP001501577">
    <property type="component" value="Unassembled WGS sequence"/>
</dbReference>
<dbReference type="PANTHER" id="PTHR46517">
    <property type="entry name" value="FRUCTOSE-2,6-BISPHOSPHATASE TIGAR"/>
    <property type="match status" value="1"/>
</dbReference>
<dbReference type="Pfam" id="PF00300">
    <property type="entry name" value="His_Phos_1"/>
    <property type="match status" value="1"/>
</dbReference>
<dbReference type="SUPFAM" id="SSF53254">
    <property type="entry name" value="Phosphoglycerate mutase-like"/>
    <property type="match status" value="1"/>
</dbReference>
<dbReference type="PANTHER" id="PTHR46517:SF1">
    <property type="entry name" value="FRUCTOSE-2,6-BISPHOSPHATASE TIGAR"/>
    <property type="match status" value="1"/>
</dbReference>
<keyword evidence="3" id="KW-1185">Reference proteome</keyword>
<dbReference type="RefSeq" id="WP_068707342.1">
    <property type="nucleotide sequence ID" value="NZ_BAAAXQ010000063.1"/>
</dbReference>
<organism evidence="2 3">
    <name type="scientific">Tetragenococcus solitarius</name>
    <dbReference type="NCBI Taxonomy" id="71453"/>
    <lineage>
        <taxon>Bacteria</taxon>
        <taxon>Bacillati</taxon>
        <taxon>Bacillota</taxon>
        <taxon>Bacilli</taxon>
        <taxon>Lactobacillales</taxon>
        <taxon>Enterococcaceae</taxon>
        <taxon>Tetragenococcus</taxon>
    </lineage>
</organism>
<dbReference type="InterPro" id="IPR029033">
    <property type="entry name" value="His_PPase_superfam"/>
</dbReference>
<protein>
    <submittedName>
        <fullName evidence="2">Histidine phosphatase family protein</fullName>
    </submittedName>
</protein>
<evidence type="ECO:0000313" key="2">
    <source>
        <dbReference type="EMBL" id="GAA3021911.1"/>
    </source>
</evidence>
<accession>A0ABP6KQW5</accession>
<name>A0ABP6KQW5_9ENTE</name>
<dbReference type="CDD" id="cd07067">
    <property type="entry name" value="HP_PGM_like"/>
    <property type="match status" value="1"/>
</dbReference>
<reference evidence="3" key="1">
    <citation type="journal article" date="2019" name="Int. J. Syst. Evol. Microbiol.">
        <title>The Global Catalogue of Microorganisms (GCM) 10K type strain sequencing project: providing services to taxonomists for standard genome sequencing and annotation.</title>
        <authorList>
            <consortium name="The Broad Institute Genomics Platform"/>
            <consortium name="The Broad Institute Genome Sequencing Center for Infectious Disease"/>
            <person name="Wu L."/>
            <person name="Ma J."/>
        </authorList>
    </citation>
    <scope>NUCLEOTIDE SEQUENCE [LARGE SCALE GENOMIC DNA]</scope>
    <source>
        <strain evidence="3">JCM 8736</strain>
    </source>
</reference>
<comment type="caution">
    <text evidence="2">The sequence shown here is derived from an EMBL/GenBank/DDBJ whole genome shotgun (WGS) entry which is preliminary data.</text>
</comment>
<evidence type="ECO:0000256" key="1">
    <source>
        <dbReference type="ARBA" id="ARBA00022801"/>
    </source>
</evidence>
<dbReference type="EMBL" id="BAAAXQ010000063">
    <property type="protein sequence ID" value="GAA3021911.1"/>
    <property type="molecule type" value="Genomic_DNA"/>
</dbReference>